<evidence type="ECO:0000256" key="1">
    <source>
        <dbReference type="SAM" id="MobiDB-lite"/>
    </source>
</evidence>
<reference evidence="2" key="1">
    <citation type="submission" date="2018-07" db="EMBL/GenBank/DDBJ databases">
        <authorList>
            <person name="Quirk P.G."/>
            <person name="Krulwich T.A."/>
        </authorList>
    </citation>
    <scope>NUCLEOTIDE SEQUENCE</scope>
</reference>
<dbReference type="EMBL" id="UFQT01000048">
    <property type="protein sequence ID" value="SSX18971.1"/>
    <property type="molecule type" value="Genomic_DNA"/>
</dbReference>
<proteinExistence type="predicted"/>
<evidence type="ECO:0000313" key="2">
    <source>
        <dbReference type="EMBL" id="SSX18971.1"/>
    </source>
</evidence>
<dbReference type="AlphaFoldDB" id="A0A336LQ02"/>
<sequence length="71" mass="7999">MSSNLMENYRQSSSSKRTNSSKKCQITKQNKNTDTSQSFQSCDSGVARDLSPIKAVDFTSKLFNNKKRNSN</sequence>
<gene>
    <name evidence="2" type="primary">CSON011288</name>
</gene>
<feature type="compositionally biased region" description="Polar residues" evidence="1">
    <location>
        <begin position="1"/>
        <end position="11"/>
    </location>
</feature>
<feature type="region of interest" description="Disordered" evidence="1">
    <location>
        <begin position="1"/>
        <end position="43"/>
    </location>
</feature>
<protein>
    <submittedName>
        <fullName evidence="2">CSON011288 protein</fullName>
    </submittedName>
</protein>
<accession>A0A336LQ02</accession>
<organism evidence="2">
    <name type="scientific">Culicoides sonorensis</name>
    <name type="common">Biting midge</name>
    <dbReference type="NCBI Taxonomy" id="179676"/>
    <lineage>
        <taxon>Eukaryota</taxon>
        <taxon>Metazoa</taxon>
        <taxon>Ecdysozoa</taxon>
        <taxon>Arthropoda</taxon>
        <taxon>Hexapoda</taxon>
        <taxon>Insecta</taxon>
        <taxon>Pterygota</taxon>
        <taxon>Neoptera</taxon>
        <taxon>Endopterygota</taxon>
        <taxon>Diptera</taxon>
        <taxon>Nematocera</taxon>
        <taxon>Chironomoidea</taxon>
        <taxon>Ceratopogonidae</taxon>
        <taxon>Ceratopogoninae</taxon>
        <taxon>Culicoides</taxon>
        <taxon>Monoculicoides</taxon>
    </lineage>
</organism>
<dbReference type="VEuPathDB" id="VectorBase:CSON011288"/>
<feature type="compositionally biased region" description="Low complexity" evidence="1">
    <location>
        <begin position="12"/>
        <end position="23"/>
    </location>
</feature>
<name>A0A336LQ02_CULSO</name>
<feature type="compositionally biased region" description="Polar residues" evidence="1">
    <location>
        <begin position="24"/>
        <end position="43"/>
    </location>
</feature>